<proteinExistence type="predicted"/>
<evidence type="ECO:0000313" key="4">
    <source>
        <dbReference type="Proteomes" id="UP000077885"/>
    </source>
</evidence>
<sequence>MPTRPSAARRICLYLAAPDCAEHYRAALLDEADRVHLLRHPARAAQKGWQTSRFLKQQAAAAGCLGSLNFSGSLSHSGGHALLAVPSADFAVGADLERLRARDFGGWPDWVLHADEAAWLQGHAGLASRYALWALKEALLKATGQALADLPQVGLRRQGGEGNWRLCAIGRRWRGAAFLLGGEWACAAVWPWEVEAELEWWGFGAVRAAERRLLYAFA</sequence>
<dbReference type="InterPro" id="IPR037143">
    <property type="entry name" value="4-PPantetheinyl_Trfase_dom_sf"/>
</dbReference>
<keyword evidence="1 3" id="KW-0808">Transferase</keyword>
<comment type="caution">
    <text evidence="3">The sequence shown here is derived from an EMBL/GenBank/DDBJ whole genome shotgun (WGS) entry which is preliminary data.</text>
</comment>
<dbReference type="GO" id="GO:0000287">
    <property type="term" value="F:magnesium ion binding"/>
    <property type="evidence" value="ECO:0007669"/>
    <property type="project" value="InterPro"/>
</dbReference>
<name>A0A1A9S1W6_9NEIS</name>
<feature type="domain" description="4'-phosphopantetheinyl transferase" evidence="2">
    <location>
        <begin position="91"/>
        <end position="155"/>
    </location>
</feature>
<dbReference type="AlphaFoldDB" id="A0A1A9S1W6"/>
<dbReference type="STRING" id="1795827.A7P95_00405"/>
<dbReference type="OrthoDB" id="9808281at2"/>
<dbReference type="GO" id="GO:0008897">
    <property type="term" value="F:holo-[acyl-carrier-protein] synthase activity"/>
    <property type="evidence" value="ECO:0007669"/>
    <property type="project" value="InterPro"/>
</dbReference>
<dbReference type="Pfam" id="PF01648">
    <property type="entry name" value="ACPS"/>
    <property type="match status" value="1"/>
</dbReference>
<keyword evidence="4" id="KW-1185">Reference proteome</keyword>
<reference evidence="4" key="1">
    <citation type="submission" date="2016-05" db="EMBL/GenBank/DDBJ databases">
        <title>Draft genome of Corynebacterium afermentans subsp. afermentans LCDC 88199T.</title>
        <authorList>
            <person name="Bernier A.-M."/>
            <person name="Bernard K."/>
        </authorList>
    </citation>
    <scope>NUCLEOTIDE SEQUENCE [LARGE SCALE GENOMIC DNA]</scope>
    <source>
        <strain evidence="4">NML02-A-017</strain>
    </source>
</reference>
<protein>
    <submittedName>
        <fullName evidence="3">4'-phosphopantetheinyl transferase</fullName>
    </submittedName>
</protein>
<evidence type="ECO:0000259" key="2">
    <source>
        <dbReference type="Pfam" id="PF01648"/>
    </source>
</evidence>
<accession>A0A1A9S1W6</accession>
<organism evidence="3 4">
    <name type="scientific">Eikenella longinqua</name>
    <dbReference type="NCBI Taxonomy" id="1795827"/>
    <lineage>
        <taxon>Bacteria</taxon>
        <taxon>Pseudomonadati</taxon>
        <taxon>Pseudomonadota</taxon>
        <taxon>Betaproteobacteria</taxon>
        <taxon>Neisseriales</taxon>
        <taxon>Neisseriaceae</taxon>
        <taxon>Eikenella</taxon>
    </lineage>
</organism>
<dbReference type="RefSeq" id="WP_067589493.1">
    <property type="nucleotide sequence ID" value="NZ_LXSL01000009.1"/>
</dbReference>
<evidence type="ECO:0000256" key="1">
    <source>
        <dbReference type="ARBA" id="ARBA00022679"/>
    </source>
</evidence>
<dbReference type="InterPro" id="IPR008278">
    <property type="entry name" value="4-PPantetheinyl_Trfase_dom"/>
</dbReference>
<dbReference type="SUPFAM" id="SSF56214">
    <property type="entry name" value="4'-phosphopantetheinyl transferase"/>
    <property type="match status" value="1"/>
</dbReference>
<dbReference type="Gene3D" id="3.90.470.20">
    <property type="entry name" value="4'-phosphopantetheinyl transferase domain"/>
    <property type="match status" value="1"/>
</dbReference>
<evidence type="ECO:0000313" key="3">
    <source>
        <dbReference type="EMBL" id="OAM31524.1"/>
    </source>
</evidence>
<dbReference type="EMBL" id="LXSL01000009">
    <property type="protein sequence ID" value="OAM31524.1"/>
    <property type="molecule type" value="Genomic_DNA"/>
</dbReference>
<dbReference type="Proteomes" id="UP000077885">
    <property type="component" value="Unassembled WGS sequence"/>
</dbReference>
<gene>
    <name evidence="3" type="ORF">A7P95_00405</name>
</gene>